<name>A0A8T6ZF86_9BURK</name>
<reference evidence="2" key="1">
    <citation type="journal article" date="2015" name="Genome Announc.">
        <title>Draft Genome Sequence of the Polyhydroxyalkanoate-Producing Bacterium Burkholderia sacchari LMG 19450 Isolated from Brazilian Sugarcane Plantation Soil.</title>
        <authorList>
            <person name="Alexandrino P.M."/>
            <person name="Mendonca T.T."/>
            <person name="Guaman Bautista L.P."/>
            <person name="Cherix J."/>
            <person name="Lozano-Sakalauskas G.C."/>
            <person name="Fujita A."/>
            <person name="Ramos Filho E."/>
            <person name="Long P."/>
            <person name="Padilla G."/>
            <person name="Taciro M.K."/>
            <person name="Gomez J.G."/>
            <person name="Silva L.F."/>
        </authorList>
    </citation>
    <scope>NUCLEOTIDE SEQUENCE</scope>
    <source>
        <strain evidence="2">LMG 19450</strain>
    </source>
</reference>
<gene>
    <name evidence="2" type="ORF">NH14_020155</name>
</gene>
<organism evidence="2 3">
    <name type="scientific">Paraburkholderia sacchari</name>
    <dbReference type="NCBI Taxonomy" id="159450"/>
    <lineage>
        <taxon>Bacteria</taxon>
        <taxon>Pseudomonadati</taxon>
        <taxon>Pseudomonadota</taxon>
        <taxon>Betaproteobacteria</taxon>
        <taxon>Burkholderiales</taxon>
        <taxon>Burkholderiaceae</taxon>
        <taxon>Paraburkholderia</taxon>
    </lineage>
</organism>
<comment type="caution">
    <text evidence="2">The sequence shown here is derived from an EMBL/GenBank/DDBJ whole genome shotgun (WGS) entry which is preliminary data.</text>
</comment>
<evidence type="ECO:0000313" key="2">
    <source>
        <dbReference type="EMBL" id="NLP63441.1"/>
    </source>
</evidence>
<evidence type="ECO:0000259" key="1">
    <source>
        <dbReference type="Pfam" id="PF01764"/>
    </source>
</evidence>
<dbReference type="GO" id="GO:0006629">
    <property type="term" value="P:lipid metabolic process"/>
    <property type="evidence" value="ECO:0007669"/>
    <property type="project" value="InterPro"/>
</dbReference>
<dbReference type="Proteomes" id="UP000030460">
    <property type="component" value="Unassembled WGS sequence"/>
</dbReference>
<reference evidence="2" key="2">
    <citation type="submission" date="2020-04" db="EMBL/GenBank/DDBJ databases">
        <authorList>
            <person name="Alexandrino P."/>
            <person name="Mendonca T."/>
            <person name="Guaman L."/>
            <person name="Cherix J."/>
            <person name="Lozano-Sakalauskas G."/>
            <person name="Fujita A."/>
            <person name="Filho E.R."/>
            <person name="Long P."/>
            <person name="Padilla G."/>
            <person name="Taciro M.K."/>
            <person name="Gomez J.G."/>
            <person name="Silva L.F."/>
            <person name="Torres M."/>
        </authorList>
    </citation>
    <scope>NUCLEOTIDE SEQUENCE</scope>
    <source>
        <strain evidence="2">LMG 19450</strain>
    </source>
</reference>
<dbReference type="InterPro" id="IPR029058">
    <property type="entry name" value="AB_hydrolase_fold"/>
</dbReference>
<proteinExistence type="predicted"/>
<sequence>MASRALRLRRLLKGVHRDFWEAWKAISGPVEAAVGAQPVPLVGHSLGAAIVIMSAVEMTLAGRAPVSVYGFEPPRVSTGLGVRRLLANVHVVLFKNGSDVVPYMPLGWNHAALLTHIGKSAFPNGQDHVLARVIEAHPGTA</sequence>
<dbReference type="SUPFAM" id="SSF53474">
    <property type="entry name" value="alpha/beta-Hydrolases"/>
    <property type="match status" value="1"/>
</dbReference>
<dbReference type="OrthoDB" id="9096780at2"/>
<accession>A0A8T6ZF86</accession>
<feature type="domain" description="Fungal lipase-type" evidence="1">
    <location>
        <begin position="15"/>
        <end position="106"/>
    </location>
</feature>
<dbReference type="AlphaFoldDB" id="A0A8T6ZF86"/>
<dbReference type="EMBL" id="JTDB02000005">
    <property type="protein sequence ID" value="NLP63441.1"/>
    <property type="molecule type" value="Genomic_DNA"/>
</dbReference>
<keyword evidence="3" id="KW-1185">Reference proteome</keyword>
<dbReference type="InterPro" id="IPR002921">
    <property type="entry name" value="Fungal_lipase-type"/>
</dbReference>
<evidence type="ECO:0000313" key="3">
    <source>
        <dbReference type="Proteomes" id="UP000030460"/>
    </source>
</evidence>
<protein>
    <recommendedName>
        <fullName evidence="1">Fungal lipase-type domain-containing protein</fullName>
    </recommendedName>
</protein>
<dbReference type="Pfam" id="PF01764">
    <property type="entry name" value="Lipase_3"/>
    <property type="match status" value="1"/>
</dbReference>
<dbReference type="Gene3D" id="3.40.50.1820">
    <property type="entry name" value="alpha/beta hydrolase"/>
    <property type="match status" value="1"/>
</dbReference>